<dbReference type="RefSeq" id="XP_002172023.2">
    <property type="nucleotide sequence ID" value="XM_002171987.2"/>
</dbReference>
<accession>B6JWH9</accession>
<dbReference type="OrthoDB" id="282149at2759"/>
<keyword evidence="2" id="KW-1015">Disulfide bond</keyword>
<reference evidence="3 5" key="1">
    <citation type="journal article" date="2011" name="Science">
        <title>Comparative functional genomics of the fission yeasts.</title>
        <authorList>
            <person name="Rhind N."/>
            <person name="Chen Z."/>
            <person name="Yassour M."/>
            <person name="Thompson D.A."/>
            <person name="Haas B.J."/>
            <person name="Habib N."/>
            <person name="Wapinski I."/>
            <person name="Roy S."/>
            <person name="Lin M.F."/>
            <person name="Heiman D.I."/>
            <person name="Young S.K."/>
            <person name="Furuya K."/>
            <person name="Guo Y."/>
            <person name="Pidoux A."/>
            <person name="Chen H.M."/>
            <person name="Robbertse B."/>
            <person name="Goldberg J.M."/>
            <person name="Aoki K."/>
            <person name="Bayne E.H."/>
            <person name="Berlin A.M."/>
            <person name="Desjardins C.A."/>
            <person name="Dobbs E."/>
            <person name="Dukaj L."/>
            <person name="Fan L."/>
            <person name="FitzGerald M.G."/>
            <person name="French C."/>
            <person name="Gujja S."/>
            <person name="Hansen K."/>
            <person name="Keifenheim D."/>
            <person name="Levin J.Z."/>
            <person name="Mosher R.A."/>
            <person name="Mueller C.A."/>
            <person name="Pfiffner J."/>
            <person name="Priest M."/>
            <person name="Russ C."/>
            <person name="Smialowska A."/>
            <person name="Swoboda P."/>
            <person name="Sykes S.M."/>
            <person name="Vaughn M."/>
            <person name="Vengrova S."/>
            <person name="Yoder R."/>
            <person name="Zeng Q."/>
            <person name="Allshire R."/>
            <person name="Baulcombe D."/>
            <person name="Birren B.W."/>
            <person name="Brown W."/>
            <person name="Ekwall K."/>
            <person name="Kellis M."/>
            <person name="Leatherwood J."/>
            <person name="Levin H."/>
            <person name="Margalit H."/>
            <person name="Martienssen R."/>
            <person name="Nieduszynski C.A."/>
            <person name="Spatafora J.W."/>
            <person name="Friedman N."/>
            <person name="Dalgaard J.Z."/>
            <person name="Baumann P."/>
            <person name="Niki H."/>
            <person name="Regev A."/>
            <person name="Nusbaum C."/>
        </authorList>
    </citation>
    <scope>NUCLEOTIDE SEQUENCE [LARGE SCALE GENOMIC DNA]</scope>
    <source>
        <strain evidence="5">yFS275 / FY16936</strain>
    </source>
</reference>
<evidence type="ECO:0000256" key="2">
    <source>
        <dbReference type="ARBA" id="ARBA00023157"/>
    </source>
</evidence>
<proteinExistence type="inferred from homology"/>
<comment type="similarity">
    <text evidence="1">Belongs to the PET191 family.</text>
</comment>
<dbReference type="OMA" id="RAFHECK"/>
<dbReference type="EMBL" id="KE651166">
    <property type="protein sequence ID" value="EEB05730.2"/>
    <property type="molecule type" value="Genomic_DNA"/>
</dbReference>
<gene>
    <name evidence="4" type="primary">coa5</name>
    <name evidence="3" type="ORF">SJAG_05199</name>
</gene>
<dbReference type="STRING" id="402676.B6JWH9"/>
<dbReference type="PROSITE" id="PS51808">
    <property type="entry name" value="CHCH"/>
    <property type="match status" value="1"/>
</dbReference>
<dbReference type="Proteomes" id="UP000001744">
    <property type="component" value="Unassembled WGS sequence"/>
</dbReference>
<sequence>MGRSCQYERKKLANCLLRSDCMLIQGRSAQDCLRHKDELPVECQECWRAFHECKRRMLDMSQRFRTVPTKPETLEEEEDLLKDV</sequence>
<dbReference type="PANTHER" id="PTHR28627">
    <property type="entry name" value="CYTOCHROME C OXIDASE ASSEMBLY FACTOR 5"/>
    <property type="match status" value="1"/>
</dbReference>
<dbReference type="Pfam" id="PF10203">
    <property type="entry name" value="Pet191_N"/>
    <property type="match status" value="1"/>
</dbReference>
<dbReference type="HOGENOM" id="CLU_138069_3_1_1"/>
<evidence type="ECO:0000313" key="5">
    <source>
        <dbReference type="Proteomes" id="UP000001744"/>
    </source>
</evidence>
<dbReference type="InterPro" id="IPR018793">
    <property type="entry name" value="Cyt_c_oxidase_assmbl_Pet191"/>
</dbReference>
<dbReference type="VEuPathDB" id="FungiDB:SJAG_05199"/>
<evidence type="ECO:0000313" key="3">
    <source>
        <dbReference type="EMBL" id="EEB05730.2"/>
    </source>
</evidence>
<evidence type="ECO:0000256" key="1">
    <source>
        <dbReference type="ARBA" id="ARBA00007785"/>
    </source>
</evidence>
<dbReference type="JaponicusDB" id="SJAG_05199">
    <property type="gene designation" value="coa5"/>
</dbReference>
<name>B6JWH9_SCHJY</name>
<keyword evidence="5" id="KW-1185">Reference proteome</keyword>
<dbReference type="PANTHER" id="PTHR28627:SF1">
    <property type="entry name" value="CYTOCHROME C OXIDASE ASSEMBLY FACTOR 5"/>
    <property type="match status" value="1"/>
</dbReference>
<evidence type="ECO:0000313" key="4">
    <source>
        <dbReference type="JaponicusDB" id="SJAG_05199"/>
    </source>
</evidence>
<dbReference type="GeneID" id="7052171"/>
<dbReference type="AlphaFoldDB" id="B6JWH9"/>
<dbReference type="eggNOG" id="KOG4114">
    <property type="taxonomic scope" value="Eukaryota"/>
</dbReference>
<organism evidence="3 5">
    <name type="scientific">Schizosaccharomyces japonicus (strain yFS275 / FY16936)</name>
    <name type="common">Fission yeast</name>
    <dbReference type="NCBI Taxonomy" id="402676"/>
    <lineage>
        <taxon>Eukaryota</taxon>
        <taxon>Fungi</taxon>
        <taxon>Dikarya</taxon>
        <taxon>Ascomycota</taxon>
        <taxon>Taphrinomycotina</taxon>
        <taxon>Schizosaccharomycetes</taxon>
        <taxon>Schizosaccharomycetales</taxon>
        <taxon>Schizosaccharomycetaceae</taxon>
        <taxon>Schizosaccharomyces</taxon>
    </lineage>
</organism>
<protein>
    <submittedName>
        <fullName evidence="3">Inner membrane protein</fullName>
    </submittedName>
</protein>